<dbReference type="EMBL" id="JAIFTL010000105">
    <property type="protein sequence ID" value="KAG9323353.1"/>
    <property type="molecule type" value="Genomic_DNA"/>
</dbReference>
<dbReference type="GO" id="GO:0005525">
    <property type="term" value="F:GTP binding"/>
    <property type="evidence" value="ECO:0007669"/>
    <property type="project" value="UniProtKB-KW"/>
</dbReference>
<feature type="binding site" evidence="3">
    <location>
        <begin position="279"/>
        <end position="286"/>
    </location>
    <ligand>
        <name>GTP</name>
        <dbReference type="ChEBI" id="CHEBI:37565"/>
    </ligand>
</feature>
<organism evidence="5 6">
    <name type="scientific">Mortierella alpina</name>
    <name type="common">Oleaginous fungus</name>
    <name type="synonym">Mortierella renispora</name>
    <dbReference type="NCBI Taxonomy" id="64518"/>
    <lineage>
        <taxon>Eukaryota</taxon>
        <taxon>Fungi</taxon>
        <taxon>Fungi incertae sedis</taxon>
        <taxon>Mucoromycota</taxon>
        <taxon>Mortierellomycotina</taxon>
        <taxon>Mortierellomycetes</taxon>
        <taxon>Mortierellales</taxon>
        <taxon>Mortierellaceae</taxon>
        <taxon>Mortierella</taxon>
    </lineage>
</organism>
<dbReference type="PROSITE" id="PS51417">
    <property type="entry name" value="ARF"/>
    <property type="match status" value="1"/>
</dbReference>
<dbReference type="GO" id="GO:0046872">
    <property type="term" value="F:metal ion binding"/>
    <property type="evidence" value="ECO:0007669"/>
    <property type="project" value="UniProtKB-KW"/>
</dbReference>
<dbReference type="InterPro" id="IPR006689">
    <property type="entry name" value="Small_GTPase_ARF/SAR"/>
</dbReference>
<feature type="binding site" evidence="4">
    <location>
        <position position="286"/>
    </location>
    <ligand>
        <name>Mg(2+)</name>
        <dbReference type="ChEBI" id="CHEBI:18420"/>
    </ligand>
</feature>
<dbReference type="PANTHER" id="PTHR11711">
    <property type="entry name" value="ADP RIBOSYLATION FACTOR-RELATED"/>
    <property type="match status" value="1"/>
</dbReference>
<sequence length="387" mass="43395">MMTKLLETPPLINITPLTQIHEVPIHIHNPIHPSSANKHKRLGLQILNELSRIEMGCLRIEAVGKQDEVVSELARTVAHLEQALYNFEQENGNPNRLDDTTGRVLLQRYMIRTGLVEMFPKSSEYLGIDPVLPGGSFLEGHLRQMASVNQLVSIALQLQNDLRLPNHKFIAHQVALLYQCINQAGQTFIQFKARVEEQFNALKEFCNESEEPYLTPTLQTWLTDLTTDIVAEALFSGRPMSQQTPQAAPLSDYINRGLVLTKLWRKLMSKEEVKIVIVGLDNAGKTTVLYKLLLNEVVVTTPTIGSNVEEITYKNIKFLMWSLRNASLLVFANKQDVKGALSAAKISEALALTSLQDRQWHIQACSALTGDGLFEGLDWIVAHIASQ</sequence>
<dbReference type="GO" id="GO:0003924">
    <property type="term" value="F:GTPase activity"/>
    <property type="evidence" value="ECO:0007669"/>
    <property type="project" value="InterPro"/>
</dbReference>
<keyword evidence="4" id="KW-0460">Magnesium</keyword>
<proteinExistence type="predicted"/>
<evidence type="ECO:0000256" key="4">
    <source>
        <dbReference type="PIRSR" id="PIRSR606689-2"/>
    </source>
</evidence>
<feature type="binding site" evidence="3">
    <location>
        <begin position="333"/>
        <end position="336"/>
    </location>
    <ligand>
        <name>GTP</name>
        <dbReference type="ChEBI" id="CHEBI:37565"/>
    </ligand>
</feature>
<evidence type="ECO:0000256" key="3">
    <source>
        <dbReference type="PIRSR" id="PIRSR606689-1"/>
    </source>
</evidence>
<dbReference type="Proteomes" id="UP000717515">
    <property type="component" value="Unassembled WGS sequence"/>
</dbReference>
<evidence type="ECO:0000256" key="1">
    <source>
        <dbReference type="ARBA" id="ARBA00022741"/>
    </source>
</evidence>
<feature type="binding site" evidence="4">
    <location>
        <position position="303"/>
    </location>
    <ligand>
        <name>Mg(2+)</name>
        <dbReference type="ChEBI" id="CHEBI:18420"/>
    </ligand>
</feature>
<evidence type="ECO:0000313" key="6">
    <source>
        <dbReference type="Proteomes" id="UP000717515"/>
    </source>
</evidence>
<keyword evidence="4" id="KW-0479">Metal-binding</keyword>
<dbReference type="Pfam" id="PF00025">
    <property type="entry name" value="Arf"/>
    <property type="match status" value="2"/>
</dbReference>
<keyword evidence="2 3" id="KW-0342">GTP-binding</keyword>
<dbReference type="PRINTS" id="PR00328">
    <property type="entry name" value="SAR1GTPBP"/>
</dbReference>
<comment type="caution">
    <text evidence="5">The sequence shown here is derived from an EMBL/GenBank/DDBJ whole genome shotgun (WGS) entry which is preliminary data.</text>
</comment>
<protein>
    <submittedName>
        <fullName evidence="5">Uncharacterized protein</fullName>
    </submittedName>
</protein>
<keyword evidence="1 3" id="KW-0547">Nucleotide-binding</keyword>
<dbReference type="AlphaFoldDB" id="A0A9P8A252"/>
<gene>
    <name evidence="5" type="ORF">KVV02_000935</name>
</gene>
<dbReference type="SUPFAM" id="SSF52540">
    <property type="entry name" value="P-loop containing nucleoside triphosphate hydrolases"/>
    <property type="match status" value="1"/>
</dbReference>
<dbReference type="InterPro" id="IPR027417">
    <property type="entry name" value="P-loop_NTPase"/>
</dbReference>
<evidence type="ECO:0000313" key="5">
    <source>
        <dbReference type="EMBL" id="KAG9323353.1"/>
    </source>
</evidence>
<dbReference type="InterPro" id="IPR024156">
    <property type="entry name" value="Small_GTPase_ARF"/>
</dbReference>
<accession>A0A9P8A252</accession>
<name>A0A9P8A252_MORAP</name>
<reference evidence="5" key="1">
    <citation type="submission" date="2021-07" db="EMBL/GenBank/DDBJ databases">
        <title>Draft genome of Mortierella alpina, strain LL118, isolated from an aspen leaf litter sample.</title>
        <authorList>
            <person name="Yang S."/>
            <person name="Vinatzer B.A."/>
        </authorList>
    </citation>
    <scope>NUCLEOTIDE SEQUENCE</scope>
    <source>
        <strain evidence="5">LL118</strain>
    </source>
</reference>
<dbReference type="Gene3D" id="3.40.50.300">
    <property type="entry name" value="P-loop containing nucleotide triphosphate hydrolases"/>
    <property type="match status" value="2"/>
</dbReference>
<dbReference type="SMART" id="SM00177">
    <property type="entry name" value="ARF"/>
    <property type="match status" value="1"/>
</dbReference>
<evidence type="ECO:0000256" key="2">
    <source>
        <dbReference type="ARBA" id="ARBA00023134"/>
    </source>
</evidence>